<dbReference type="AlphaFoldDB" id="A0A836ITD1"/>
<evidence type="ECO:0000256" key="5">
    <source>
        <dbReference type="SAM" id="MobiDB-lite"/>
    </source>
</evidence>
<evidence type="ECO:0000256" key="6">
    <source>
        <dbReference type="SAM" id="SignalP"/>
    </source>
</evidence>
<sequence length="458" mass="50936">MLHRSSIVLLVCLAAVLHSSCLGAPLGTTATAGDATASTGHNTPTTTVSQLPLFSVFGYLPEYRQHSFNYEAFFKSGLTHLIFFSAEVDPVTLRLTHVDDRLPSGGEWARIRRLADLHGTKLMLCIGGGGRSSGFADLVGDAVKRQAFIEETKAVLLARSLDGIDFNWEYPQTMTEWLNFGRFLQDLRSALGYMDATGGEGAAAPIVERRHHTRVGRTLLSMALHPHSSISTVLQSTGVLQSLDYVHWMAYDHVVGTEPHSSVEYAASVLREEMIGPFREASYDRRRGQTHRRPRAEQNHRCMLTLGIPFYGRHRVDRQLPPQTYEQLWLSIRQWAKEKHPTWVEGGAELRALSEYAGYSFTSYDDVKRKMELARAVNLSGIMIWELGQDIPPGASPMSLMTAVHEQLTDWGLLTDSGGGGDDVNADGAGHLHYQPQKQHQQQQKRYHSAEAAEDGDL</sequence>
<reference evidence="8 9" key="1">
    <citation type="submission" date="2021-02" db="EMBL/GenBank/DDBJ databases">
        <title>Porcisia hertigi Genome sequencing and assembly.</title>
        <authorList>
            <person name="Almutairi H."/>
            <person name="Gatherer D."/>
        </authorList>
    </citation>
    <scope>NUCLEOTIDE SEQUENCE [LARGE SCALE GENOMIC DNA]</scope>
    <source>
        <strain evidence="8 9">C119</strain>
    </source>
</reference>
<feature type="signal peptide" evidence="6">
    <location>
        <begin position="1"/>
        <end position="23"/>
    </location>
</feature>
<dbReference type="Proteomes" id="UP000674318">
    <property type="component" value="Unassembled WGS sequence"/>
</dbReference>
<organism evidence="8 9">
    <name type="scientific">Porcisia hertigi</name>
    <dbReference type="NCBI Taxonomy" id="2761500"/>
    <lineage>
        <taxon>Eukaryota</taxon>
        <taxon>Discoba</taxon>
        <taxon>Euglenozoa</taxon>
        <taxon>Kinetoplastea</taxon>
        <taxon>Metakinetoplastina</taxon>
        <taxon>Trypanosomatida</taxon>
        <taxon>Trypanosomatidae</taxon>
        <taxon>Leishmaniinae</taxon>
        <taxon>Porcisia</taxon>
    </lineage>
</organism>
<evidence type="ECO:0000259" key="7">
    <source>
        <dbReference type="PROSITE" id="PS51910"/>
    </source>
</evidence>
<dbReference type="GO" id="GO:0004568">
    <property type="term" value="F:chitinase activity"/>
    <property type="evidence" value="ECO:0007669"/>
    <property type="project" value="TreeGrafter"/>
</dbReference>
<feature type="compositionally biased region" description="Low complexity" evidence="5">
    <location>
        <begin position="435"/>
        <end position="444"/>
    </location>
</feature>
<name>A0A836ITD1_9TRYP</name>
<dbReference type="InterPro" id="IPR050314">
    <property type="entry name" value="Glycosyl_Hydrlase_18"/>
</dbReference>
<keyword evidence="6" id="KW-0732">Signal</keyword>
<dbReference type="KEGG" id="phet:94291331"/>
<proteinExistence type="inferred from homology"/>
<gene>
    <name evidence="8" type="ORF">JKF63_05287</name>
</gene>
<dbReference type="PANTHER" id="PTHR11177">
    <property type="entry name" value="CHITINASE"/>
    <property type="match status" value="1"/>
</dbReference>
<dbReference type="InterPro" id="IPR001223">
    <property type="entry name" value="Glyco_hydro18_cat"/>
</dbReference>
<evidence type="ECO:0000313" key="9">
    <source>
        <dbReference type="Proteomes" id="UP000674318"/>
    </source>
</evidence>
<keyword evidence="9" id="KW-1185">Reference proteome</keyword>
<dbReference type="Gene3D" id="3.20.20.80">
    <property type="entry name" value="Glycosidases"/>
    <property type="match status" value="1"/>
</dbReference>
<evidence type="ECO:0000256" key="1">
    <source>
        <dbReference type="ARBA" id="ARBA00022801"/>
    </source>
</evidence>
<accession>A0A836ITD1</accession>
<dbReference type="PROSITE" id="PS51910">
    <property type="entry name" value="GH18_2"/>
    <property type="match status" value="1"/>
</dbReference>
<comment type="caution">
    <text evidence="8">The sequence shown here is derived from an EMBL/GenBank/DDBJ whole genome shotgun (WGS) entry which is preliminary data.</text>
</comment>
<dbReference type="SUPFAM" id="SSF51445">
    <property type="entry name" value="(Trans)glycosidases"/>
    <property type="match status" value="1"/>
</dbReference>
<dbReference type="RefSeq" id="XP_067758256.1">
    <property type="nucleotide sequence ID" value="XM_067901254.1"/>
</dbReference>
<keyword evidence="2 3" id="KW-0326">Glycosidase</keyword>
<dbReference type="GO" id="GO:0005975">
    <property type="term" value="P:carbohydrate metabolic process"/>
    <property type="evidence" value="ECO:0007669"/>
    <property type="project" value="InterPro"/>
</dbReference>
<dbReference type="SMART" id="SM00636">
    <property type="entry name" value="Glyco_18"/>
    <property type="match status" value="1"/>
</dbReference>
<dbReference type="InterPro" id="IPR001579">
    <property type="entry name" value="Glyco_hydro_18_chit_AS"/>
</dbReference>
<dbReference type="PANTHER" id="PTHR11177:SF317">
    <property type="entry name" value="CHITINASE 12-RELATED"/>
    <property type="match status" value="1"/>
</dbReference>
<dbReference type="InterPro" id="IPR011583">
    <property type="entry name" value="Chitinase_II/V-like_cat"/>
</dbReference>
<dbReference type="GO" id="GO:0005576">
    <property type="term" value="C:extracellular region"/>
    <property type="evidence" value="ECO:0007669"/>
    <property type="project" value="TreeGrafter"/>
</dbReference>
<evidence type="ECO:0000256" key="3">
    <source>
        <dbReference type="RuleBase" id="RU000489"/>
    </source>
</evidence>
<feature type="region of interest" description="Disordered" evidence="5">
    <location>
        <begin position="414"/>
        <end position="458"/>
    </location>
</feature>
<dbReference type="GO" id="GO:0006032">
    <property type="term" value="P:chitin catabolic process"/>
    <property type="evidence" value="ECO:0007669"/>
    <property type="project" value="TreeGrafter"/>
</dbReference>
<dbReference type="Pfam" id="PF00704">
    <property type="entry name" value="Glyco_hydro_18"/>
    <property type="match status" value="1"/>
</dbReference>
<dbReference type="OrthoDB" id="76388at2759"/>
<dbReference type="GeneID" id="94291331"/>
<keyword evidence="1 3" id="KW-0378">Hydrolase</keyword>
<dbReference type="EMBL" id="JAFJZO010000016">
    <property type="protein sequence ID" value="KAG5508788.1"/>
    <property type="molecule type" value="Genomic_DNA"/>
</dbReference>
<protein>
    <recommendedName>
        <fullName evidence="7">GH18 domain-containing protein</fullName>
    </recommendedName>
</protein>
<evidence type="ECO:0000256" key="2">
    <source>
        <dbReference type="ARBA" id="ARBA00023295"/>
    </source>
</evidence>
<dbReference type="CDD" id="cd00598">
    <property type="entry name" value="GH18_chitinase-like"/>
    <property type="match status" value="1"/>
</dbReference>
<evidence type="ECO:0000256" key="4">
    <source>
        <dbReference type="RuleBase" id="RU004453"/>
    </source>
</evidence>
<feature type="chain" id="PRO_5032996290" description="GH18 domain-containing protein" evidence="6">
    <location>
        <begin position="24"/>
        <end position="458"/>
    </location>
</feature>
<evidence type="ECO:0000313" key="8">
    <source>
        <dbReference type="EMBL" id="KAG5508788.1"/>
    </source>
</evidence>
<dbReference type="PROSITE" id="PS01095">
    <property type="entry name" value="GH18_1"/>
    <property type="match status" value="1"/>
</dbReference>
<dbReference type="GO" id="GO:0008061">
    <property type="term" value="F:chitin binding"/>
    <property type="evidence" value="ECO:0007669"/>
    <property type="project" value="InterPro"/>
</dbReference>
<feature type="domain" description="GH18" evidence="7">
    <location>
        <begin position="54"/>
        <end position="411"/>
    </location>
</feature>
<comment type="similarity">
    <text evidence="4">Belongs to the glycosyl hydrolase 18 family.</text>
</comment>
<dbReference type="InterPro" id="IPR017853">
    <property type="entry name" value="GH"/>
</dbReference>